<dbReference type="SUPFAM" id="SSF46785">
    <property type="entry name" value="Winged helix' DNA-binding domain"/>
    <property type="match status" value="1"/>
</dbReference>
<sequence length="91" mass="10114">MSEIAKRDITVCIDTYPDPDTDVFRIGAADDIPRLLADAHDTEITIPEFVDATGVTRSTVWRAVALLDSIGAIQIRETPQRNHITINPDRL</sequence>
<reference evidence="2 3" key="1">
    <citation type="journal article" date="2011" name="J. Bacteriol.">
        <title>Complete genome sequence of Haloarcula hispanica, a model haloarchaeon for studying genetics, metabolism, and virus-host interaction.</title>
        <authorList>
            <person name="Liu H."/>
            <person name="Wu Z."/>
            <person name="Li M."/>
            <person name="Zhang F."/>
            <person name="Zheng H."/>
            <person name="Han J."/>
            <person name="Liu J."/>
            <person name="Zhou J."/>
            <person name="Wang S."/>
            <person name="Xiang H."/>
        </authorList>
    </citation>
    <scope>NUCLEOTIDE SEQUENCE [LARGE SCALE GENOMIC DNA]</scope>
    <source>
        <strain evidence="3">ATCC 33960 / DSM 4426 / JCM 8911 / NBRC 102182 / NCIMB 2187 / VKM B-1755</strain>
    </source>
</reference>
<organism evidence="2 3">
    <name type="scientific">Haloarcula hispanica (strain ATCC 33960 / DSM 4426 / JCM 8911 / NBRC 102182 / NCIMB 2187 / VKM B-1755)</name>
    <dbReference type="NCBI Taxonomy" id="634497"/>
    <lineage>
        <taxon>Archaea</taxon>
        <taxon>Methanobacteriati</taxon>
        <taxon>Methanobacteriota</taxon>
        <taxon>Stenosarchaea group</taxon>
        <taxon>Halobacteria</taxon>
        <taxon>Halobacteriales</taxon>
        <taxon>Haloarculaceae</taxon>
        <taxon>Haloarcula</taxon>
    </lineage>
</organism>
<protein>
    <recommendedName>
        <fullName evidence="1">Helix-turn-helix type 11 domain-containing protein</fullName>
    </recommendedName>
</protein>
<dbReference type="Proteomes" id="UP000005629">
    <property type="component" value="Chromosome II"/>
</dbReference>
<proteinExistence type="predicted"/>
<evidence type="ECO:0000313" key="2">
    <source>
        <dbReference type="EMBL" id="AEM58756.1"/>
    </source>
</evidence>
<dbReference type="Pfam" id="PF08279">
    <property type="entry name" value="HTH_11"/>
    <property type="match status" value="1"/>
</dbReference>
<dbReference type="InterPro" id="IPR036390">
    <property type="entry name" value="WH_DNA-bd_sf"/>
</dbReference>
<dbReference type="HOGENOM" id="CLU_2419914_0_0_2"/>
<dbReference type="eggNOG" id="arCOG01446">
    <property type="taxonomic scope" value="Archaea"/>
</dbReference>
<feature type="domain" description="Helix-turn-helix type 11" evidence="1">
    <location>
        <begin position="32"/>
        <end position="81"/>
    </location>
</feature>
<dbReference type="STRING" id="634497.HAH_4081"/>
<dbReference type="AlphaFoldDB" id="G0HZG1"/>
<evidence type="ECO:0000259" key="1">
    <source>
        <dbReference type="Pfam" id="PF08279"/>
    </source>
</evidence>
<gene>
    <name evidence="2" type="ordered locus">HAH_4081</name>
</gene>
<accession>G0HZG1</accession>
<dbReference type="KEGG" id="hhi:HAH_4081"/>
<name>G0HZG1_HALHT</name>
<evidence type="ECO:0000313" key="3">
    <source>
        <dbReference type="Proteomes" id="UP000005629"/>
    </source>
</evidence>
<dbReference type="EMBL" id="CP002922">
    <property type="protein sequence ID" value="AEM58756.1"/>
    <property type="molecule type" value="Genomic_DNA"/>
</dbReference>
<dbReference type="InterPro" id="IPR013196">
    <property type="entry name" value="HTH_11"/>
</dbReference>